<dbReference type="PROSITE" id="PS00116">
    <property type="entry name" value="DNA_POLYMERASE_B"/>
    <property type="match status" value="1"/>
</dbReference>
<name>A0ABR0UDJ3_REHGL</name>
<organism evidence="11 12">
    <name type="scientific">Rehmannia glutinosa</name>
    <name type="common">Chinese foxglove</name>
    <dbReference type="NCBI Taxonomy" id="99300"/>
    <lineage>
        <taxon>Eukaryota</taxon>
        <taxon>Viridiplantae</taxon>
        <taxon>Streptophyta</taxon>
        <taxon>Embryophyta</taxon>
        <taxon>Tracheophyta</taxon>
        <taxon>Spermatophyta</taxon>
        <taxon>Magnoliopsida</taxon>
        <taxon>eudicotyledons</taxon>
        <taxon>Gunneridae</taxon>
        <taxon>Pentapetalae</taxon>
        <taxon>asterids</taxon>
        <taxon>lamiids</taxon>
        <taxon>Lamiales</taxon>
        <taxon>Orobanchaceae</taxon>
        <taxon>Rehmannieae</taxon>
        <taxon>Rehmannia</taxon>
    </lineage>
</organism>
<evidence type="ECO:0000259" key="10">
    <source>
        <dbReference type="Pfam" id="PF03175"/>
    </source>
</evidence>
<keyword evidence="5 8" id="KW-0239">DNA-directed DNA polymerase</keyword>
<dbReference type="InterPro" id="IPR023211">
    <property type="entry name" value="DNA_pol_palm_dom_sf"/>
</dbReference>
<feature type="compositionally biased region" description="Basic and acidic residues" evidence="9">
    <location>
        <begin position="783"/>
        <end position="811"/>
    </location>
</feature>
<dbReference type="PANTHER" id="PTHR33568:SF3">
    <property type="entry name" value="DNA-DIRECTED DNA POLYMERASE"/>
    <property type="match status" value="1"/>
</dbReference>
<evidence type="ECO:0000256" key="7">
    <source>
        <dbReference type="ARBA" id="ARBA00049244"/>
    </source>
</evidence>
<keyword evidence="12" id="KW-1185">Reference proteome</keyword>
<dbReference type="InterPro" id="IPR004868">
    <property type="entry name" value="DNA-dir_DNA_pol_B_mt/vir"/>
</dbReference>
<evidence type="ECO:0000256" key="6">
    <source>
        <dbReference type="ARBA" id="ARBA00023125"/>
    </source>
</evidence>
<comment type="catalytic activity">
    <reaction evidence="7 8">
        <text>DNA(n) + a 2'-deoxyribonucleoside 5'-triphosphate = DNA(n+1) + diphosphate</text>
        <dbReference type="Rhea" id="RHEA:22508"/>
        <dbReference type="Rhea" id="RHEA-COMP:17339"/>
        <dbReference type="Rhea" id="RHEA-COMP:17340"/>
        <dbReference type="ChEBI" id="CHEBI:33019"/>
        <dbReference type="ChEBI" id="CHEBI:61560"/>
        <dbReference type="ChEBI" id="CHEBI:173112"/>
        <dbReference type="EC" id="2.7.7.7"/>
    </reaction>
</comment>
<dbReference type="InterPro" id="IPR043502">
    <property type="entry name" value="DNA/RNA_pol_sf"/>
</dbReference>
<evidence type="ECO:0000256" key="4">
    <source>
        <dbReference type="ARBA" id="ARBA00022705"/>
    </source>
</evidence>
<feature type="compositionally biased region" description="Basic and acidic residues" evidence="9">
    <location>
        <begin position="818"/>
        <end position="830"/>
    </location>
</feature>
<dbReference type="PRINTS" id="PR00106">
    <property type="entry name" value="DNAPOLB"/>
</dbReference>
<dbReference type="EMBL" id="JABTTQ020003089">
    <property type="protein sequence ID" value="KAK6120363.1"/>
    <property type="molecule type" value="Genomic_DNA"/>
</dbReference>
<dbReference type="Gene3D" id="1.10.287.690">
    <property type="entry name" value="Helix hairpin bin"/>
    <property type="match status" value="1"/>
</dbReference>
<dbReference type="SUPFAM" id="SSF56672">
    <property type="entry name" value="DNA/RNA polymerases"/>
    <property type="match status" value="1"/>
</dbReference>
<dbReference type="InterPro" id="IPR012337">
    <property type="entry name" value="RNaseH-like_sf"/>
</dbReference>
<dbReference type="PANTHER" id="PTHR33568">
    <property type="entry name" value="DNA POLYMERASE"/>
    <property type="match status" value="1"/>
</dbReference>
<comment type="caution">
    <text evidence="11">The sequence shown here is derived from an EMBL/GenBank/DDBJ whole genome shotgun (WGS) entry which is preliminary data.</text>
</comment>
<keyword evidence="2 8" id="KW-0808">Transferase</keyword>
<feature type="domain" description="DNA-directed DNA polymerase family B mitochondria/virus" evidence="10">
    <location>
        <begin position="302"/>
        <end position="613"/>
    </location>
</feature>
<proteinExistence type="inferred from homology"/>
<dbReference type="SMART" id="SM00486">
    <property type="entry name" value="POLBc"/>
    <property type="match status" value="1"/>
</dbReference>
<keyword evidence="3 8" id="KW-0548">Nucleotidyltransferase</keyword>
<dbReference type="Proteomes" id="UP001318860">
    <property type="component" value="Unassembled WGS sequence"/>
</dbReference>
<sequence length="830" mass="96476">MKIPFIKGKSIVFRENGKDLPVYDLVLESVLAVAENYEDADLLSLILRIYIDGIHPGPLVNLSDDEVIRRISEWLSIRSDPNQLNVAKVGGPSKRRYSDYLTPLKPSIDEKAGFIVADTETLLIPKDDASSIENKKIHIPYAIGFLVVSPDDYLSSLNTRNVIETYFSEDYPNYLFDTFEKRSSKMMNDFVDRLALVCENNKQIKTVYFHNFARFDGILLLKHFLNLGDKYEIKPLIYNLHLYEISVYKRKKLLFNIRDSYTLLPGKLNDLANNLCPSLGVKGNIDHESVTVENLSDQKYLLLEYMKQDIRLLGGVMLKAQEIIMSNYNVDIVYKLTVSSLALTIFRTRYYDEKENPIYLPSMNEDRFIRRGYYGGHTDAYIPFGENLYYYDVNSLYPFIMKSFKMPSGKPLWHGKLEDRDLDDLYGFIEAYVDCPETIKRPFLPYRDPKKTLIFPTGKFVGVYYSEELKYARDLGYTIVPLKGYLFNKLDSRPFESFVSDIFEKRQEAKRNGNDAMSYIYKILMNSLYGRFGINPELNVTVICDYTHYMKLIKNKGFKDGNKLSEYHYIVTYSTNKEVDDTEWNPPKISAVQLSAVITACARIYMYPFISKEDCYYTDTDSVVLGSPLPENWLSETDLGKFKCECLVRTGYFLAPKSYNIHTQDGKSIIKQKGLSKSLVDQEWFEKQYEDIERTLHAHVTSYFSIDWDNWEIGEKKTKVKLGILLGNKRELIIDENKTKPIHVSNSVDTETKLTIELKKLKDINAEKAIEIERLKEEMLKKESEWERLSKDIEEGRDEGRDIEVERRSDLRSQAQDRSGETDEWKDEGH</sequence>
<keyword evidence="6 8" id="KW-0238">DNA-binding</keyword>
<evidence type="ECO:0000256" key="3">
    <source>
        <dbReference type="ARBA" id="ARBA00022695"/>
    </source>
</evidence>
<evidence type="ECO:0000256" key="1">
    <source>
        <dbReference type="ARBA" id="ARBA00005755"/>
    </source>
</evidence>
<reference evidence="11 12" key="1">
    <citation type="journal article" date="2021" name="Comput. Struct. Biotechnol. J.">
        <title>De novo genome assembly of the potent medicinal plant Rehmannia glutinosa using nanopore technology.</title>
        <authorList>
            <person name="Ma L."/>
            <person name="Dong C."/>
            <person name="Song C."/>
            <person name="Wang X."/>
            <person name="Zheng X."/>
            <person name="Niu Y."/>
            <person name="Chen S."/>
            <person name="Feng W."/>
        </authorList>
    </citation>
    <scope>NUCLEOTIDE SEQUENCE [LARGE SCALE GENOMIC DNA]</scope>
    <source>
        <strain evidence="11">DH-2019</strain>
    </source>
</reference>
<evidence type="ECO:0000313" key="11">
    <source>
        <dbReference type="EMBL" id="KAK6120363.1"/>
    </source>
</evidence>
<dbReference type="InterPro" id="IPR036397">
    <property type="entry name" value="RNaseH_sf"/>
</dbReference>
<comment type="similarity">
    <text evidence="1 8">Belongs to the DNA polymerase type-B family.</text>
</comment>
<dbReference type="SUPFAM" id="SSF53098">
    <property type="entry name" value="Ribonuclease H-like"/>
    <property type="match status" value="1"/>
</dbReference>
<evidence type="ECO:0000313" key="12">
    <source>
        <dbReference type="Proteomes" id="UP001318860"/>
    </source>
</evidence>
<evidence type="ECO:0000256" key="8">
    <source>
        <dbReference type="RuleBase" id="RU000442"/>
    </source>
</evidence>
<evidence type="ECO:0000256" key="2">
    <source>
        <dbReference type="ARBA" id="ARBA00022679"/>
    </source>
</evidence>
<keyword evidence="4 8" id="KW-0235">DNA replication</keyword>
<dbReference type="Gene3D" id="3.90.1600.10">
    <property type="entry name" value="Palm domain of DNA polymerase"/>
    <property type="match status" value="2"/>
</dbReference>
<accession>A0ABR0UDJ3</accession>
<feature type="region of interest" description="Disordered" evidence="9">
    <location>
        <begin position="783"/>
        <end position="830"/>
    </location>
</feature>
<gene>
    <name evidence="11" type="ORF">DH2020_045843</name>
</gene>
<dbReference type="InterPro" id="IPR017964">
    <property type="entry name" value="DNA-dir_DNA_pol_B_CS"/>
</dbReference>
<protein>
    <recommendedName>
        <fullName evidence="8">DNA polymerase</fullName>
        <ecNumber evidence="8">2.7.7.7</ecNumber>
    </recommendedName>
</protein>
<evidence type="ECO:0000256" key="5">
    <source>
        <dbReference type="ARBA" id="ARBA00022932"/>
    </source>
</evidence>
<feature type="domain" description="DNA-directed DNA polymerase family B mitochondria/virus" evidence="10">
    <location>
        <begin position="201"/>
        <end position="292"/>
    </location>
</feature>
<dbReference type="InterPro" id="IPR006172">
    <property type="entry name" value="DNA-dir_DNA_pol_B"/>
</dbReference>
<dbReference type="Gene3D" id="3.30.420.10">
    <property type="entry name" value="Ribonuclease H-like superfamily/Ribonuclease H"/>
    <property type="match status" value="1"/>
</dbReference>
<evidence type="ECO:0000256" key="9">
    <source>
        <dbReference type="SAM" id="MobiDB-lite"/>
    </source>
</evidence>
<dbReference type="Pfam" id="PF03175">
    <property type="entry name" value="DNA_pol_B_2"/>
    <property type="match status" value="2"/>
</dbReference>
<dbReference type="EC" id="2.7.7.7" evidence="8"/>